<evidence type="ECO:0000313" key="10">
    <source>
        <dbReference type="Proteomes" id="UP000663879"/>
    </source>
</evidence>
<dbReference type="PANTHER" id="PTHR23129:SF0">
    <property type="entry name" value="ACYL-COENZYME A DIPHOSPHATASE FITM2"/>
    <property type="match status" value="1"/>
</dbReference>
<evidence type="ECO:0000256" key="4">
    <source>
        <dbReference type="ARBA" id="ARBA00022824"/>
    </source>
</evidence>
<keyword evidence="4" id="KW-0256">Endoplasmic reticulum</keyword>
<keyword evidence="10" id="KW-1185">Reference proteome</keyword>
<keyword evidence="2 8" id="KW-0812">Transmembrane</keyword>
<dbReference type="GO" id="GO:0019915">
    <property type="term" value="P:lipid storage"/>
    <property type="evidence" value="ECO:0007669"/>
    <property type="project" value="InterPro"/>
</dbReference>
<evidence type="ECO:0000256" key="7">
    <source>
        <dbReference type="ARBA" id="ARBA00023136"/>
    </source>
</evidence>
<keyword evidence="6" id="KW-0443">Lipid metabolism</keyword>
<dbReference type="GO" id="GO:0005789">
    <property type="term" value="C:endoplasmic reticulum membrane"/>
    <property type="evidence" value="ECO:0007669"/>
    <property type="project" value="UniProtKB-SubCell"/>
</dbReference>
<evidence type="ECO:0000256" key="8">
    <source>
        <dbReference type="SAM" id="Phobius"/>
    </source>
</evidence>
<comment type="caution">
    <text evidence="9">The sequence shown here is derived from an EMBL/GenBank/DDBJ whole genome shotgun (WGS) entry which is preliminary data.</text>
</comment>
<keyword evidence="3" id="KW-0378">Hydrolase</keyword>
<dbReference type="GO" id="GO:0008654">
    <property type="term" value="P:phospholipid biosynthetic process"/>
    <property type="evidence" value="ECO:0007669"/>
    <property type="project" value="TreeGrafter"/>
</dbReference>
<feature type="transmembrane region" description="Helical" evidence="8">
    <location>
        <begin position="240"/>
        <end position="261"/>
    </location>
</feature>
<organism evidence="9 10">
    <name type="scientific">Brachionus calyciflorus</name>
    <dbReference type="NCBI Taxonomy" id="104777"/>
    <lineage>
        <taxon>Eukaryota</taxon>
        <taxon>Metazoa</taxon>
        <taxon>Spiralia</taxon>
        <taxon>Gnathifera</taxon>
        <taxon>Rotifera</taxon>
        <taxon>Eurotatoria</taxon>
        <taxon>Monogononta</taxon>
        <taxon>Pseudotrocha</taxon>
        <taxon>Ploima</taxon>
        <taxon>Brachionidae</taxon>
        <taxon>Brachionus</taxon>
    </lineage>
</organism>
<evidence type="ECO:0000256" key="5">
    <source>
        <dbReference type="ARBA" id="ARBA00022989"/>
    </source>
</evidence>
<feature type="transmembrane region" description="Helical" evidence="8">
    <location>
        <begin position="89"/>
        <end position="109"/>
    </location>
</feature>
<feature type="transmembrane region" description="Helical" evidence="8">
    <location>
        <begin position="268"/>
        <end position="286"/>
    </location>
</feature>
<dbReference type="EMBL" id="CAJNOC010000022">
    <property type="protein sequence ID" value="CAF0707118.1"/>
    <property type="molecule type" value="Genomic_DNA"/>
</dbReference>
<gene>
    <name evidence="9" type="ORF">OXX778_LOCUS453</name>
</gene>
<dbReference type="OrthoDB" id="5579088at2759"/>
<accession>A0A813MAZ3</accession>
<protein>
    <submittedName>
        <fullName evidence="9">Uncharacterized protein</fullName>
    </submittedName>
</protein>
<dbReference type="HAMAP" id="MF_03230">
    <property type="entry name" value="FITM2"/>
    <property type="match status" value="1"/>
</dbReference>
<dbReference type="Pfam" id="PF10261">
    <property type="entry name" value="FIT"/>
    <property type="match status" value="2"/>
</dbReference>
<comment type="subcellular location">
    <subcellularLocation>
        <location evidence="1">Endoplasmic reticulum membrane</location>
        <topology evidence="1">Multi-pass membrane protein</topology>
    </subcellularLocation>
</comment>
<dbReference type="PANTHER" id="PTHR23129">
    <property type="entry name" value="ACYL-COENZYME A DIPHOSPHATASE FITM2"/>
    <property type="match status" value="1"/>
</dbReference>
<dbReference type="InterPro" id="IPR046401">
    <property type="entry name" value="FITM1/2"/>
</dbReference>
<dbReference type="InterPro" id="IPR019388">
    <property type="entry name" value="FIT"/>
</dbReference>
<sequence length="303" mass="35590">MKQDKDLNQPLPRPQKKRLNYTEPTVKSFLNSCIIYFFKRIVLCPVYVKIGIYLIALIICSVIKDFQFFPHTSYFSNKKNFFNKYLVKLGWAWTLSAITPFILMTSAIYNNLNFNLIKNHLMRILIASLFWFIVTYIFDYIDGQTGSCTSRAIKTKILCKTNKHEWINGFDISGHTFILMHSLFFMNEESKVFSNLDHYYKKLIDRLDKHDQNADSLSVNPCYRSKKLYETLLPFIKLNFIFIGFLSLIWEVMLLSTCLYFHTMMHKVLAAFSAIAIWFLTYKTWYENKNLPLSPGLPGSGLL</sequence>
<evidence type="ECO:0000256" key="3">
    <source>
        <dbReference type="ARBA" id="ARBA00022801"/>
    </source>
</evidence>
<keyword evidence="5 8" id="KW-1133">Transmembrane helix</keyword>
<dbReference type="AlphaFoldDB" id="A0A813MAZ3"/>
<evidence type="ECO:0000256" key="1">
    <source>
        <dbReference type="ARBA" id="ARBA00004477"/>
    </source>
</evidence>
<evidence type="ECO:0000313" key="9">
    <source>
        <dbReference type="EMBL" id="CAF0707118.1"/>
    </source>
</evidence>
<feature type="transmembrane region" description="Helical" evidence="8">
    <location>
        <begin position="46"/>
        <end position="69"/>
    </location>
</feature>
<dbReference type="Proteomes" id="UP000663879">
    <property type="component" value="Unassembled WGS sequence"/>
</dbReference>
<evidence type="ECO:0000256" key="6">
    <source>
        <dbReference type="ARBA" id="ARBA00023098"/>
    </source>
</evidence>
<name>A0A813MAZ3_9BILA</name>
<proteinExistence type="inferred from homology"/>
<reference evidence="9" key="1">
    <citation type="submission" date="2021-02" db="EMBL/GenBank/DDBJ databases">
        <authorList>
            <person name="Nowell W R."/>
        </authorList>
    </citation>
    <scope>NUCLEOTIDE SEQUENCE</scope>
    <source>
        <strain evidence="9">Ploen Becks lab</strain>
    </source>
</reference>
<keyword evidence="7 8" id="KW-0472">Membrane</keyword>
<feature type="transmembrane region" description="Helical" evidence="8">
    <location>
        <begin position="121"/>
        <end position="138"/>
    </location>
</feature>
<dbReference type="GO" id="GO:0034389">
    <property type="term" value="P:lipid droplet organization"/>
    <property type="evidence" value="ECO:0007669"/>
    <property type="project" value="InterPro"/>
</dbReference>
<evidence type="ECO:0000256" key="2">
    <source>
        <dbReference type="ARBA" id="ARBA00022692"/>
    </source>
</evidence>
<dbReference type="GO" id="GO:0010945">
    <property type="term" value="F:coenzyme A diphosphatase activity"/>
    <property type="evidence" value="ECO:0007669"/>
    <property type="project" value="InterPro"/>
</dbReference>